<dbReference type="SMART" id="SM00322">
    <property type="entry name" value="KH"/>
    <property type="match status" value="1"/>
</dbReference>
<dbReference type="InterPro" id="IPR009210">
    <property type="entry name" value="ASCC1"/>
</dbReference>
<dbReference type="Gene3D" id="3.90.1140.10">
    <property type="entry name" value="Cyclic phosphodiesterase"/>
    <property type="match status" value="1"/>
</dbReference>
<dbReference type="PROSITE" id="PS50084">
    <property type="entry name" value="KH_TYPE_1"/>
    <property type="match status" value="1"/>
</dbReference>
<keyword evidence="1" id="KW-0694">RNA-binding</keyword>
<dbReference type="KEGG" id="soy:115884196"/>
<dbReference type="PANTHER" id="PTHR13360">
    <property type="entry name" value="ACTIVATING SIGNAL COINTEGRATOR 1 COMPLEX SUBUNIT 1"/>
    <property type="match status" value="1"/>
</dbReference>
<dbReference type="InterPro" id="IPR004088">
    <property type="entry name" value="KH_dom_type_1"/>
</dbReference>
<dbReference type="PANTHER" id="PTHR13360:SF1">
    <property type="entry name" value="ACTIVATING SIGNAL COINTEGRATOR 1 COMPLEX SUBUNIT 1"/>
    <property type="match status" value="1"/>
</dbReference>
<dbReference type="SUPFAM" id="SSF55144">
    <property type="entry name" value="LigT-like"/>
    <property type="match status" value="1"/>
</dbReference>
<dbReference type="Proteomes" id="UP000504635">
    <property type="component" value="Unplaced"/>
</dbReference>
<accession>A0A6J2Y4E0</accession>
<evidence type="ECO:0000259" key="2">
    <source>
        <dbReference type="SMART" id="SM00322"/>
    </source>
</evidence>
<dbReference type="Gene3D" id="3.30.1370.10">
    <property type="entry name" value="K Homology domain, type 1"/>
    <property type="match status" value="1"/>
</dbReference>
<keyword evidence="3" id="KW-1185">Reference proteome</keyword>
<name>A0A6J2Y4E0_SITOR</name>
<dbReference type="Pfam" id="PF10469">
    <property type="entry name" value="AKAP7_NLS"/>
    <property type="match status" value="1"/>
</dbReference>
<proteinExistence type="predicted"/>
<feature type="domain" description="K Homology" evidence="2">
    <location>
        <begin position="86"/>
        <end position="154"/>
    </location>
</feature>
<dbReference type="AlphaFoldDB" id="A0A6J2Y4E0"/>
<sequence length="373" mass="42349">MFLVLFRIMSRKHFPDFFTNKGPIPTTVTPLQFGKMTYYQSRVNPDKDEYGHSSKPNLKPYTDNDDEMLVCEDIEDSYDITLTKNGKFFTSLYVPSKLLSYIIGAKGVKLKSLQRDTNTIIKVPRMNEKGEVTITGESERKVASARAQIAMIVAQRKERMQPTHFIAIPIVSDTINENLIQFKNEIMENPPAGVTESLFQNPVKLHLTIVMLKILDEDELDLAKKNLQTCYNESIAGIYNEIKGNEITVQGVEIMNDDPANVYVLYGKVKMPNDTLLTKLQNIADALNSYFCRVGIAKKEYEKVKLHMTLMNTSFRKGSEGKGSFDATDILQKYRDFYFGSFELKELHLCIRGTTTADDGAVKYYDTASVISL</sequence>
<dbReference type="GO" id="GO:0006307">
    <property type="term" value="P:DNA alkylation repair"/>
    <property type="evidence" value="ECO:0007669"/>
    <property type="project" value="InterPro"/>
</dbReference>
<dbReference type="InterPro" id="IPR004087">
    <property type="entry name" value="KH_dom"/>
</dbReference>
<gene>
    <name evidence="4" type="primary">LOC115884196</name>
</gene>
<dbReference type="InterPro" id="IPR047538">
    <property type="entry name" value="KH-I_ASCC1"/>
</dbReference>
<evidence type="ECO:0000313" key="4">
    <source>
        <dbReference type="RefSeq" id="XP_030758547.1"/>
    </source>
</evidence>
<dbReference type="GO" id="GO:0003723">
    <property type="term" value="F:RNA binding"/>
    <property type="evidence" value="ECO:0007669"/>
    <property type="project" value="UniProtKB-UniRule"/>
</dbReference>
<evidence type="ECO:0000256" key="1">
    <source>
        <dbReference type="PROSITE-ProRule" id="PRU00117"/>
    </source>
</evidence>
<dbReference type="InterPro" id="IPR036612">
    <property type="entry name" value="KH_dom_type_1_sf"/>
</dbReference>
<dbReference type="CDD" id="cd22419">
    <property type="entry name" value="KH-I_ASCC1"/>
    <property type="match status" value="1"/>
</dbReference>
<dbReference type="Pfam" id="PF00013">
    <property type="entry name" value="KH_1"/>
    <property type="match status" value="1"/>
</dbReference>
<dbReference type="OrthoDB" id="277832at2759"/>
<dbReference type="GO" id="GO:0006355">
    <property type="term" value="P:regulation of DNA-templated transcription"/>
    <property type="evidence" value="ECO:0007669"/>
    <property type="project" value="TreeGrafter"/>
</dbReference>
<evidence type="ECO:0000313" key="3">
    <source>
        <dbReference type="Proteomes" id="UP000504635"/>
    </source>
</evidence>
<dbReference type="GeneID" id="115884196"/>
<protein>
    <submittedName>
        <fullName evidence="4">Activating signal cointegrator 1 complex subunit 1 isoform X1</fullName>
    </submittedName>
</protein>
<dbReference type="InterPro" id="IPR019510">
    <property type="entry name" value="AKAP7-like_phosphoesterase"/>
</dbReference>
<dbReference type="InterPro" id="IPR009097">
    <property type="entry name" value="Cyclic_Pdiesterase"/>
</dbReference>
<dbReference type="RefSeq" id="XP_030758547.1">
    <property type="nucleotide sequence ID" value="XM_030902687.1"/>
</dbReference>
<dbReference type="SUPFAM" id="SSF54791">
    <property type="entry name" value="Eukaryotic type KH-domain (KH-domain type I)"/>
    <property type="match status" value="1"/>
</dbReference>
<reference evidence="4" key="1">
    <citation type="submission" date="2025-08" db="UniProtKB">
        <authorList>
            <consortium name="RefSeq"/>
        </authorList>
    </citation>
    <scope>IDENTIFICATION</scope>
    <source>
        <tissue evidence="4">Gonads</tissue>
    </source>
</reference>
<organism evidence="3 4">
    <name type="scientific">Sitophilus oryzae</name>
    <name type="common">Rice weevil</name>
    <name type="synonym">Curculio oryzae</name>
    <dbReference type="NCBI Taxonomy" id="7048"/>
    <lineage>
        <taxon>Eukaryota</taxon>
        <taxon>Metazoa</taxon>
        <taxon>Ecdysozoa</taxon>
        <taxon>Arthropoda</taxon>
        <taxon>Hexapoda</taxon>
        <taxon>Insecta</taxon>
        <taxon>Pterygota</taxon>
        <taxon>Neoptera</taxon>
        <taxon>Endopterygota</taxon>
        <taxon>Coleoptera</taxon>
        <taxon>Polyphaga</taxon>
        <taxon>Cucujiformia</taxon>
        <taxon>Curculionidae</taxon>
        <taxon>Dryophthorinae</taxon>
        <taxon>Sitophilus</taxon>
    </lineage>
</organism>
<dbReference type="InParanoid" id="A0A6J2Y4E0"/>
<dbReference type="GO" id="GO:0005634">
    <property type="term" value="C:nucleus"/>
    <property type="evidence" value="ECO:0007669"/>
    <property type="project" value="TreeGrafter"/>
</dbReference>
<dbReference type="FunCoup" id="A0A6J2Y4E0">
    <property type="interactions" value="1610"/>
</dbReference>